<feature type="domain" description="C2H2-type" evidence="13">
    <location>
        <begin position="167"/>
        <end position="194"/>
    </location>
</feature>
<dbReference type="PANTHER" id="PTHR24409:SF295">
    <property type="entry name" value="AZ2-RELATED"/>
    <property type="match status" value="1"/>
</dbReference>
<comment type="subcellular location">
    <subcellularLocation>
        <location evidence="2">Nucleus</location>
    </subcellularLocation>
</comment>
<sequence>MEEISKISIVENAPGVIVSANSKENSFSCIKPFVSFPSESTLKKRFRKQSNGKPHTCNLCEKSFARKDSLSLHMTVHSNEKPFLCSECGQGFSRKGNLTAHMRVHTNEKPFLCKLCDKSFKHRCNLREHTKFHLDKRPYSCPLCGRGFTQSSDVTTHMRVHTKEKPFKCMECDKGFARKCTLRNHMRTHTLERPYLCTECGKSFSVKSALTIHMRIHTQERPYSCSVCGKSFRLKNTLTTHMIVHTDERPYSCVVCMAKFTRSAHLNRHMKRHTEGRTIGAQKNMDLLNITSPGSDESPVNSAIHDKFSKINESSNPYNFKLVERDETNMVCVDSFKPDPEISSDIISSKQLKDIAGLCVQKMEVALRSRVLYHPCESTYKEKPFKCMECGKGFAGKCTLCNHMRTHLKNNILVLNLGSFIVMSTQAVHMRSHTQERSYSCSVCGKSFCLKKTHDHAHRRDLTHVFYAWQNLLRLATCTSVIYFCRYGKRFFISE</sequence>
<evidence type="ECO:0000256" key="1">
    <source>
        <dbReference type="ARBA" id="ARBA00003767"/>
    </source>
</evidence>
<evidence type="ECO:0000256" key="5">
    <source>
        <dbReference type="ARBA" id="ARBA00022737"/>
    </source>
</evidence>
<dbReference type="Proteomes" id="UP001381693">
    <property type="component" value="Unassembled WGS sequence"/>
</dbReference>
<evidence type="ECO:0000313" key="14">
    <source>
        <dbReference type="EMBL" id="KAK7077313.1"/>
    </source>
</evidence>
<dbReference type="FunFam" id="3.30.160.60:FF:001854">
    <property type="entry name" value="Zinc finger protein"/>
    <property type="match status" value="1"/>
</dbReference>
<evidence type="ECO:0000256" key="11">
    <source>
        <dbReference type="ARBA" id="ARBA00023242"/>
    </source>
</evidence>
<dbReference type="Pfam" id="PF00096">
    <property type="entry name" value="zf-C2H2"/>
    <property type="match status" value="8"/>
</dbReference>
<feature type="domain" description="C2H2-type" evidence="13">
    <location>
        <begin position="139"/>
        <end position="166"/>
    </location>
</feature>
<evidence type="ECO:0000256" key="9">
    <source>
        <dbReference type="ARBA" id="ARBA00023125"/>
    </source>
</evidence>
<feature type="domain" description="C2H2-type" evidence="13">
    <location>
        <begin position="223"/>
        <end position="250"/>
    </location>
</feature>
<accession>A0AAN8XA21</accession>
<keyword evidence="15" id="KW-1185">Reference proteome</keyword>
<gene>
    <name evidence="14" type="ORF">SK128_019745</name>
</gene>
<dbReference type="PROSITE" id="PS50157">
    <property type="entry name" value="ZINC_FINGER_C2H2_2"/>
    <property type="match status" value="9"/>
</dbReference>
<evidence type="ECO:0000256" key="12">
    <source>
        <dbReference type="PROSITE-ProRule" id="PRU00042"/>
    </source>
</evidence>
<dbReference type="InterPro" id="IPR036236">
    <property type="entry name" value="Znf_C2H2_sf"/>
</dbReference>
<comment type="caution">
    <text evidence="14">The sequence shown here is derived from an EMBL/GenBank/DDBJ whole genome shotgun (WGS) entry which is preliminary data.</text>
</comment>
<evidence type="ECO:0000256" key="7">
    <source>
        <dbReference type="ARBA" id="ARBA00022833"/>
    </source>
</evidence>
<evidence type="ECO:0000313" key="15">
    <source>
        <dbReference type="Proteomes" id="UP001381693"/>
    </source>
</evidence>
<dbReference type="PROSITE" id="PS00028">
    <property type="entry name" value="ZINC_FINGER_C2H2_1"/>
    <property type="match status" value="9"/>
</dbReference>
<evidence type="ECO:0000256" key="10">
    <source>
        <dbReference type="ARBA" id="ARBA00023163"/>
    </source>
</evidence>
<dbReference type="InterPro" id="IPR013087">
    <property type="entry name" value="Znf_C2H2_type"/>
</dbReference>
<dbReference type="Pfam" id="PF12874">
    <property type="entry name" value="zf-met"/>
    <property type="match status" value="1"/>
</dbReference>
<keyword evidence="9" id="KW-0238">DNA-binding</keyword>
<keyword evidence="10" id="KW-0804">Transcription</keyword>
<dbReference type="SUPFAM" id="SSF57667">
    <property type="entry name" value="beta-beta-alpha zinc fingers"/>
    <property type="match status" value="7"/>
</dbReference>
<name>A0AAN8XA21_HALRR</name>
<dbReference type="FunFam" id="3.30.160.60:FF:000446">
    <property type="entry name" value="Zinc finger protein"/>
    <property type="match status" value="2"/>
</dbReference>
<evidence type="ECO:0000256" key="2">
    <source>
        <dbReference type="ARBA" id="ARBA00004123"/>
    </source>
</evidence>
<keyword evidence="5" id="KW-0677">Repeat</keyword>
<keyword evidence="6 12" id="KW-0863">Zinc-finger</keyword>
<dbReference type="AlphaFoldDB" id="A0AAN8XA21"/>
<dbReference type="GO" id="GO:0005634">
    <property type="term" value="C:nucleus"/>
    <property type="evidence" value="ECO:0007669"/>
    <property type="project" value="UniProtKB-SubCell"/>
</dbReference>
<proteinExistence type="inferred from homology"/>
<feature type="domain" description="C2H2-type" evidence="13">
    <location>
        <begin position="55"/>
        <end position="82"/>
    </location>
</feature>
<evidence type="ECO:0000256" key="6">
    <source>
        <dbReference type="ARBA" id="ARBA00022771"/>
    </source>
</evidence>
<feature type="domain" description="C2H2-type" evidence="13">
    <location>
        <begin position="195"/>
        <end position="222"/>
    </location>
</feature>
<keyword evidence="4" id="KW-0479">Metal-binding</keyword>
<evidence type="ECO:0000256" key="3">
    <source>
        <dbReference type="ARBA" id="ARBA00006991"/>
    </source>
</evidence>
<dbReference type="FunFam" id="3.30.160.60:FF:001480">
    <property type="entry name" value="Si:cabz01071911.3"/>
    <property type="match status" value="1"/>
</dbReference>
<dbReference type="PANTHER" id="PTHR24409">
    <property type="entry name" value="ZINC FINGER PROTEIN 142"/>
    <property type="match status" value="1"/>
</dbReference>
<feature type="domain" description="C2H2-type" evidence="13">
    <location>
        <begin position="111"/>
        <end position="138"/>
    </location>
</feature>
<dbReference type="FunFam" id="3.30.160.60:FF:000358">
    <property type="entry name" value="zinc finger protein 24"/>
    <property type="match status" value="1"/>
</dbReference>
<dbReference type="FunFam" id="3.30.160.60:FF:001297">
    <property type="entry name" value="Zinc finger and SCAN domain-containing protein 2"/>
    <property type="match status" value="1"/>
</dbReference>
<keyword evidence="8" id="KW-0805">Transcription regulation</keyword>
<comment type="similarity">
    <text evidence="3">Belongs to the krueppel C2H2-type zinc-finger protein family.</text>
</comment>
<dbReference type="GO" id="GO:0000981">
    <property type="term" value="F:DNA-binding transcription factor activity, RNA polymerase II-specific"/>
    <property type="evidence" value="ECO:0007669"/>
    <property type="project" value="TreeGrafter"/>
</dbReference>
<evidence type="ECO:0000259" key="13">
    <source>
        <dbReference type="PROSITE" id="PS50157"/>
    </source>
</evidence>
<dbReference type="FunFam" id="3.30.160.60:FF:000110">
    <property type="entry name" value="Zinc finger protein-like"/>
    <property type="match status" value="1"/>
</dbReference>
<dbReference type="Gene3D" id="3.30.160.60">
    <property type="entry name" value="Classic Zinc Finger"/>
    <property type="match status" value="10"/>
</dbReference>
<feature type="domain" description="C2H2-type" evidence="13">
    <location>
        <begin position="385"/>
        <end position="412"/>
    </location>
</feature>
<reference evidence="14 15" key="1">
    <citation type="submission" date="2023-11" db="EMBL/GenBank/DDBJ databases">
        <title>Halocaridina rubra genome assembly.</title>
        <authorList>
            <person name="Smith C."/>
        </authorList>
    </citation>
    <scope>NUCLEOTIDE SEQUENCE [LARGE SCALE GENOMIC DNA]</scope>
    <source>
        <strain evidence="14">EP-1</strain>
        <tissue evidence="14">Whole</tissue>
    </source>
</reference>
<evidence type="ECO:0000256" key="8">
    <source>
        <dbReference type="ARBA" id="ARBA00023015"/>
    </source>
</evidence>
<dbReference type="SMART" id="SM00355">
    <property type="entry name" value="ZnF_C2H2"/>
    <property type="match status" value="10"/>
</dbReference>
<feature type="domain" description="C2H2-type" evidence="13">
    <location>
        <begin position="83"/>
        <end position="110"/>
    </location>
</feature>
<dbReference type="FunFam" id="3.30.160.60:FF:001156">
    <property type="entry name" value="Zinc finger protein 407"/>
    <property type="match status" value="1"/>
</dbReference>
<dbReference type="EMBL" id="JAXCGZ010009438">
    <property type="protein sequence ID" value="KAK7077313.1"/>
    <property type="molecule type" value="Genomic_DNA"/>
</dbReference>
<comment type="function">
    <text evidence="1">May be involved in transcriptional regulation.</text>
</comment>
<keyword evidence="11" id="KW-0539">Nucleus</keyword>
<organism evidence="14 15">
    <name type="scientific">Halocaridina rubra</name>
    <name type="common">Hawaiian red shrimp</name>
    <dbReference type="NCBI Taxonomy" id="373956"/>
    <lineage>
        <taxon>Eukaryota</taxon>
        <taxon>Metazoa</taxon>
        <taxon>Ecdysozoa</taxon>
        <taxon>Arthropoda</taxon>
        <taxon>Crustacea</taxon>
        <taxon>Multicrustacea</taxon>
        <taxon>Malacostraca</taxon>
        <taxon>Eumalacostraca</taxon>
        <taxon>Eucarida</taxon>
        <taxon>Decapoda</taxon>
        <taxon>Pleocyemata</taxon>
        <taxon>Caridea</taxon>
        <taxon>Atyoidea</taxon>
        <taxon>Atyidae</taxon>
        <taxon>Halocaridina</taxon>
    </lineage>
</organism>
<evidence type="ECO:0000256" key="4">
    <source>
        <dbReference type="ARBA" id="ARBA00022723"/>
    </source>
</evidence>
<dbReference type="GO" id="GO:0000977">
    <property type="term" value="F:RNA polymerase II transcription regulatory region sequence-specific DNA binding"/>
    <property type="evidence" value="ECO:0007669"/>
    <property type="project" value="TreeGrafter"/>
</dbReference>
<protein>
    <recommendedName>
        <fullName evidence="13">C2H2-type domain-containing protein</fullName>
    </recommendedName>
</protein>
<feature type="domain" description="C2H2-type" evidence="13">
    <location>
        <begin position="251"/>
        <end position="278"/>
    </location>
</feature>
<keyword evidence="7" id="KW-0862">Zinc</keyword>
<dbReference type="FunFam" id="3.30.160.60:FF:002075">
    <property type="entry name" value="zinc finger protein 646"/>
    <property type="match status" value="1"/>
</dbReference>
<dbReference type="GO" id="GO:0008270">
    <property type="term" value="F:zinc ion binding"/>
    <property type="evidence" value="ECO:0007669"/>
    <property type="project" value="UniProtKB-KW"/>
</dbReference>